<gene>
    <name evidence="1" type="ORF">BRAPAZ1V2_A05P19590.2</name>
</gene>
<name>A0A8D9DLE8_BRACM</name>
<proteinExistence type="predicted"/>
<organism evidence="1 2">
    <name type="scientific">Brassica campestris</name>
    <name type="common">Field mustard</name>
    <dbReference type="NCBI Taxonomy" id="3711"/>
    <lineage>
        <taxon>Eukaryota</taxon>
        <taxon>Viridiplantae</taxon>
        <taxon>Streptophyta</taxon>
        <taxon>Embryophyta</taxon>
        <taxon>Tracheophyta</taxon>
        <taxon>Spermatophyta</taxon>
        <taxon>Magnoliopsida</taxon>
        <taxon>eudicotyledons</taxon>
        <taxon>Gunneridae</taxon>
        <taxon>Pentapetalae</taxon>
        <taxon>rosids</taxon>
        <taxon>malvids</taxon>
        <taxon>Brassicales</taxon>
        <taxon>Brassicaceae</taxon>
        <taxon>Brassiceae</taxon>
        <taxon>Brassica</taxon>
    </lineage>
</organism>
<reference evidence="1 2" key="1">
    <citation type="submission" date="2021-07" db="EMBL/GenBank/DDBJ databases">
        <authorList>
            <consortium name="Genoscope - CEA"/>
            <person name="William W."/>
        </authorList>
    </citation>
    <scope>NUCLEOTIDE SEQUENCE [LARGE SCALE GENOMIC DNA]</scope>
</reference>
<sequence length="89" mass="9877">MLDHFFQVGAVCAPVSCSVFFPPVVSGGLHIVEGGWLLSSPHSWFMWPRIVVFFGSPLRSCELLVVWRPTPLPSLYISAFQVCLLRSGL</sequence>
<dbReference type="Proteomes" id="UP000694005">
    <property type="component" value="Chromosome A05"/>
</dbReference>
<dbReference type="Gramene" id="A05p19590.2_BraZ1">
    <property type="protein sequence ID" value="A05p19590.2_BraZ1.CDS.1"/>
    <property type="gene ID" value="A05g19590.2_BraZ1"/>
</dbReference>
<dbReference type="AlphaFoldDB" id="A0A8D9DLE8"/>
<evidence type="ECO:0000313" key="1">
    <source>
        <dbReference type="EMBL" id="CAG7875438.1"/>
    </source>
</evidence>
<protein>
    <submittedName>
        <fullName evidence="1">Uncharacterized protein</fullName>
    </submittedName>
</protein>
<accession>A0A8D9DLE8</accession>
<evidence type="ECO:0000313" key="2">
    <source>
        <dbReference type="Proteomes" id="UP000694005"/>
    </source>
</evidence>
<dbReference type="EMBL" id="LS974621">
    <property type="protein sequence ID" value="CAG7875438.1"/>
    <property type="molecule type" value="Genomic_DNA"/>
</dbReference>